<evidence type="ECO:0000256" key="1">
    <source>
        <dbReference type="RuleBase" id="RU003651"/>
    </source>
</evidence>
<dbReference type="GO" id="GO:0003723">
    <property type="term" value="F:RNA binding"/>
    <property type="evidence" value="ECO:0007669"/>
    <property type="project" value="TreeGrafter"/>
</dbReference>
<dbReference type="PROSITE" id="PS00674">
    <property type="entry name" value="AAA"/>
    <property type="match status" value="1"/>
</dbReference>
<dbReference type="PANTHER" id="PTHR23077">
    <property type="entry name" value="AAA-FAMILY ATPASE"/>
    <property type="match status" value="1"/>
</dbReference>
<comment type="similarity">
    <text evidence="1">Belongs to the AAA ATPase family.</text>
</comment>
<dbReference type="GO" id="GO:0005524">
    <property type="term" value="F:ATP binding"/>
    <property type="evidence" value="ECO:0007669"/>
    <property type="project" value="UniProtKB-KW"/>
</dbReference>
<dbReference type="InterPro" id="IPR003593">
    <property type="entry name" value="AAA+_ATPase"/>
</dbReference>
<protein>
    <submittedName>
        <fullName evidence="3">ATP-binding protein</fullName>
    </submittedName>
</protein>
<proteinExistence type="inferred from homology"/>
<evidence type="ECO:0000259" key="2">
    <source>
        <dbReference type="SMART" id="SM00382"/>
    </source>
</evidence>
<dbReference type="GO" id="GO:0016887">
    <property type="term" value="F:ATP hydrolysis activity"/>
    <property type="evidence" value="ECO:0007669"/>
    <property type="project" value="InterPro"/>
</dbReference>
<accession>A0AAJ6NNF2</accession>
<name>A0AAJ6NNF2_9CYAN</name>
<keyword evidence="1" id="KW-0547">Nucleotide-binding</keyword>
<reference evidence="3 4" key="1">
    <citation type="journal article" date="2023" name="Limnol Oceanogr Lett">
        <title>Environmental adaptations by the intertidal Antarctic cyanobacterium Halotia branconii CENA392 as revealed using long-read genome sequencing.</title>
        <authorList>
            <person name="Dextro R.B."/>
            <person name="Delbaje E."/>
            <person name="Freitas P.N.N."/>
            <person name="Geraldes V."/>
            <person name="Pinto E."/>
            <person name="Long P.F."/>
            <person name="Fiore M.F."/>
        </authorList>
    </citation>
    <scope>NUCLEOTIDE SEQUENCE [LARGE SCALE GENOMIC DNA]</scope>
    <source>
        <strain evidence="3 4">CENA392</strain>
    </source>
</reference>
<dbReference type="GO" id="GO:0042254">
    <property type="term" value="P:ribosome biogenesis"/>
    <property type="evidence" value="ECO:0007669"/>
    <property type="project" value="TreeGrafter"/>
</dbReference>
<evidence type="ECO:0000313" key="4">
    <source>
        <dbReference type="Proteomes" id="UP001223520"/>
    </source>
</evidence>
<dbReference type="InterPro" id="IPR027417">
    <property type="entry name" value="P-loop_NTPase"/>
</dbReference>
<dbReference type="PANTHER" id="PTHR23077:SF132">
    <property type="entry name" value="ATP-DEPENDENT ZN PROTEASE"/>
    <property type="match status" value="1"/>
</dbReference>
<dbReference type="AlphaFoldDB" id="A0AAJ6NNF2"/>
<dbReference type="InterPro" id="IPR050168">
    <property type="entry name" value="AAA_ATPase_domain"/>
</dbReference>
<dbReference type="GO" id="GO:1990275">
    <property type="term" value="F:preribosome binding"/>
    <property type="evidence" value="ECO:0007669"/>
    <property type="project" value="TreeGrafter"/>
</dbReference>
<feature type="domain" description="AAA+ ATPase" evidence="2">
    <location>
        <begin position="199"/>
        <end position="323"/>
    </location>
</feature>
<dbReference type="Gene3D" id="3.40.50.300">
    <property type="entry name" value="P-loop containing nucleotide triphosphate hydrolases"/>
    <property type="match status" value="1"/>
</dbReference>
<dbReference type="CDD" id="cd19481">
    <property type="entry name" value="RecA-like_protease"/>
    <property type="match status" value="1"/>
</dbReference>
<dbReference type="SMART" id="SM00382">
    <property type="entry name" value="AAA"/>
    <property type="match status" value="1"/>
</dbReference>
<dbReference type="Pfam" id="PF00004">
    <property type="entry name" value="AAA"/>
    <property type="match status" value="1"/>
</dbReference>
<keyword evidence="4" id="KW-1185">Reference proteome</keyword>
<dbReference type="EMBL" id="CP124543">
    <property type="protein sequence ID" value="WGV23559.1"/>
    <property type="molecule type" value="Genomic_DNA"/>
</dbReference>
<gene>
    <name evidence="3" type="ORF">QI031_17240</name>
</gene>
<dbReference type="KEGG" id="hbq:QI031_17240"/>
<dbReference type="Gene3D" id="1.10.8.60">
    <property type="match status" value="1"/>
</dbReference>
<dbReference type="InterPro" id="IPR003960">
    <property type="entry name" value="ATPase_AAA_CS"/>
</dbReference>
<dbReference type="Proteomes" id="UP001223520">
    <property type="component" value="Chromosome"/>
</dbReference>
<dbReference type="SUPFAM" id="SSF52540">
    <property type="entry name" value="P-loop containing nucleoside triphosphate hydrolases"/>
    <property type="match status" value="1"/>
</dbReference>
<organism evidence="3 4">
    <name type="scientific">Halotia branconii CENA392</name>
    <dbReference type="NCBI Taxonomy" id="1539056"/>
    <lineage>
        <taxon>Bacteria</taxon>
        <taxon>Bacillati</taxon>
        <taxon>Cyanobacteriota</taxon>
        <taxon>Cyanophyceae</taxon>
        <taxon>Nostocales</taxon>
        <taxon>Nodulariaceae</taxon>
        <taxon>Halotia</taxon>
    </lineage>
</organism>
<sequence length="404" mass="47044">MNMQLKQLILEALSLPNNAISYHVRRRLAEMYPQKALLETSDFNFNITRYAKANLCKIQHNQSNYNQIISGWNGIENRIYNFTKNGHFEVISQENKLEVISMKWQEAYCQVNYHWIIADNKEIAENFFTAVCDWNSEIQDEILVFQNGYWSRDPKLFESIRSACFDTLILSGTLKQDIQDYLGRFFASQDLYEYYGVSHKCGILFTGPPGNGKSHTIKAIINEMEVPCLYVKSLKSRYDNDHYSIQQVFERARETTPCILVLEDLDSLILEESRSLLLNELDGFADNTGIVILATTNYPKRIDEAILKRPGRFDRIYKFDLPTVEERIKYITLWNEEFKSEMCVSKTDITQIAQKTKGFSYAFLKELIISSMTIWMEEREIGKMNKIIISQVDALKKQMTSLTA</sequence>
<keyword evidence="1 3" id="KW-0067">ATP-binding</keyword>
<dbReference type="RefSeq" id="WP_281480885.1">
    <property type="nucleotide sequence ID" value="NZ_CP124543.1"/>
</dbReference>
<evidence type="ECO:0000313" key="3">
    <source>
        <dbReference type="EMBL" id="WGV23559.1"/>
    </source>
</evidence>
<dbReference type="InterPro" id="IPR003959">
    <property type="entry name" value="ATPase_AAA_core"/>
</dbReference>